<organism evidence="2">
    <name type="scientific">sediment metagenome</name>
    <dbReference type="NCBI Taxonomy" id="749907"/>
    <lineage>
        <taxon>unclassified sequences</taxon>
        <taxon>metagenomes</taxon>
        <taxon>ecological metagenomes</taxon>
    </lineage>
</organism>
<gene>
    <name evidence="2" type="ORF">LDC_2199</name>
</gene>
<protein>
    <recommendedName>
        <fullName evidence="3">MFS transporter</fullName>
    </recommendedName>
</protein>
<evidence type="ECO:0000313" key="2">
    <source>
        <dbReference type="EMBL" id="EFK95789.1"/>
    </source>
</evidence>
<dbReference type="SUPFAM" id="SSF103473">
    <property type="entry name" value="MFS general substrate transporter"/>
    <property type="match status" value="1"/>
</dbReference>
<feature type="non-terminal residue" evidence="2">
    <location>
        <position position="68"/>
    </location>
</feature>
<name>D9PKX8_9ZZZZ</name>
<proteinExistence type="predicted"/>
<dbReference type="EMBL" id="ADZX01000654">
    <property type="protein sequence ID" value="EFK95789.1"/>
    <property type="molecule type" value="Genomic_DNA"/>
</dbReference>
<keyword evidence="1" id="KW-0812">Transmembrane</keyword>
<dbReference type="InterPro" id="IPR036259">
    <property type="entry name" value="MFS_trans_sf"/>
</dbReference>
<feature type="transmembrane region" description="Helical" evidence="1">
    <location>
        <begin position="48"/>
        <end position="67"/>
    </location>
</feature>
<evidence type="ECO:0000256" key="1">
    <source>
        <dbReference type="SAM" id="Phobius"/>
    </source>
</evidence>
<sequence length="68" mass="7355">MATDINPMTALERRAAGSLAAIFGLRMLGMFLILPVFALYARDLTEDHAMIGLALGMYGLTQALLMIP</sequence>
<reference evidence="2" key="2">
    <citation type="journal article" date="2011" name="Microb. Ecol.">
        <title>Taxonomic and Functional Metagenomic Profiling of the Microbial Community in the Anoxic Sediment of a Sub-saline Shallow Lake (Laguna de Carrizo, Central Spain).</title>
        <authorList>
            <person name="Ferrer M."/>
            <person name="Guazzaroni M.E."/>
            <person name="Richter M."/>
            <person name="Garcia-Salamanca A."/>
            <person name="Yarza P."/>
            <person name="Suarez-Suarez A."/>
            <person name="Solano J."/>
            <person name="Alcaide M."/>
            <person name="van Dillewijn P."/>
            <person name="Molina-Henares M.A."/>
            <person name="Lopez-Cortes N."/>
            <person name="Al-Ramahi Y."/>
            <person name="Guerrero C."/>
            <person name="Acosta A."/>
            <person name="de Eugenio L.I."/>
            <person name="Martinez V."/>
            <person name="Marques S."/>
            <person name="Rojo F."/>
            <person name="Santero E."/>
            <person name="Genilloud O."/>
            <person name="Perez-Perez J."/>
            <person name="Rossello-Mora R."/>
            <person name="Ramos J.L."/>
        </authorList>
    </citation>
    <scope>NUCLEOTIDE SEQUENCE</scope>
</reference>
<accession>D9PKX8</accession>
<dbReference type="Gene3D" id="1.20.1250.20">
    <property type="entry name" value="MFS general substrate transporter like domains"/>
    <property type="match status" value="1"/>
</dbReference>
<feature type="transmembrane region" description="Helical" evidence="1">
    <location>
        <begin position="20"/>
        <end position="41"/>
    </location>
</feature>
<evidence type="ECO:0008006" key="3">
    <source>
        <dbReference type="Google" id="ProtNLM"/>
    </source>
</evidence>
<keyword evidence="1" id="KW-1133">Transmembrane helix</keyword>
<keyword evidence="1" id="KW-0472">Membrane</keyword>
<reference evidence="2" key="1">
    <citation type="submission" date="2010-07" db="EMBL/GenBank/DDBJ databases">
        <authorList>
            <consortium name="CONSOLIDER consortium CSD2007-00005"/>
            <person name="Guazzaroni M.-E."/>
            <person name="Richter M."/>
            <person name="Garcia-Salamanca A."/>
            <person name="Yarza P."/>
            <person name="Ferrer M."/>
        </authorList>
    </citation>
    <scope>NUCLEOTIDE SEQUENCE</scope>
</reference>
<dbReference type="AlphaFoldDB" id="D9PKX8"/>
<comment type="caution">
    <text evidence="2">The sequence shown here is derived from an EMBL/GenBank/DDBJ whole genome shotgun (WGS) entry which is preliminary data.</text>
</comment>